<gene>
    <name evidence="1" type="ORF">CQA53_12100</name>
</gene>
<feature type="non-terminal residue" evidence="1">
    <location>
        <position position="118"/>
    </location>
</feature>
<dbReference type="AlphaFoldDB" id="A0A3D8HZA3"/>
<dbReference type="EMBL" id="NXLQ01000237">
    <property type="protein sequence ID" value="RDU58220.1"/>
    <property type="molecule type" value="Genomic_DNA"/>
</dbReference>
<evidence type="ECO:0008006" key="3">
    <source>
        <dbReference type="Google" id="ProtNLM"/>
    </source>
</evidence>
<dbReference type="Proteomes" id="UP000256379">
    <property type="component" value="Unassembled WGS sequence"/>
</dbReference>
<protein>
    <recommendedName>
        <fullName evidence="3">Fungal lipase-like domain-containing protein</fullName>
    </recommendedName>
</protein>
<feature type="non-terminal residue" evidence="1">
    <location>
        <position position="1"/>
    </location>
</feature>
<sequence>HSLGGCLAQLFTLSFARYDKGERGIINEVYTYNAPGARDLSIDDCGVIDIDLSHLSNYDRETREELLKEYIYSLDLENITNRLIKKPQLLGRRATYNDWLYKIREYLKRFLAFQHKKE</sequence>
<evidence type="ECO:0000313" key="2">
    <source>
        <dbReference type="Proteomes" id="UP000256379"/>
    </source>
</evidence>
<proteinExistence type="predicted"/>
<reference evidence="1 2" key="1">
    <citation type="submission" date="2018-04" db="EMBL/GenBank/DDBJ databases">
        <title>Novel Campyloabacter and Helicobacter Species and Strains.</title>
        <authorList>
            <person name="Mannion A.J."/>
            <person name="Shen Z."/>
            <person name="Fox J.G."/>
        </authorList>
    </citation>
    <scope>NUCLEOTIDE SEQUENCE [LARGE SCALE GENOMIC DNA]</scope>
    <source>
        <strain evidence="1 2">MIT 17-337</strain>
    </source>
</reference>
<keyword evidence="2" id="KW-1185">Reference proteome</keyword>
<evidence type="ECO:0000313" key="1">
    <source>
        <dbReference type="EMBL" id="RDU58220.1"/>
    </source>
</evidence>
<accession>A0A3D8HZA3</accession>
<name>A0A3D8HZA3_9HELI</name>
<organism evidence="1 2">
    <name type="scientific">Helicobacter didelphidarum</name>
    <dbReference type="NCBI Taxonomy" id="2040648"/>
    <lineage>
        <taxon>Bacteria</taxon>
        <taxon>Pseudomonadati</taxon>
        <taxon>Campylobacterota</taxon>
        <taxon>Epsilonproteobacteria</taxon>
        <taxon>Campylobacterales</taxon>
        <taxon>Helicobacteraceae</taxon>
        <taxon>Helicobacter</taxon>
    </lineage>
</organism>
<comment type="caution">
    <text evidence="1">The sequence shown here is derived from an EMBL/GenBank/DDBJ whole genome shotgun (WGS) entry which is preliminary data.</text>
</comment>